<evidence type="ECO:0000313" key="3">
    <source>
        <dbReference type="EMBL" id="KAG5264069.1"/>
    </source>
</evidence>
<dbReference type="SMART" id="SM01394">
    <property type="entry name" value="S_100"/>
    <property type="match status" value="1"/>
</dbReference>
<dbReference type="Gene3D" id="1.10.238.10">
    <property type="entry name" value="EF-hand"/>
    <property type="match status" value="1"/>
</dbReference>
<dbReference type="PANTHER" id="PTHR11639">
    <property type="entry name" value="S100 CALCIUM-BINDING PROTEIN"/>
    <property type="match status" value="1"/>
</dbReference>
<dbReference type="InterPro" id="IPR034325">
    <property type="entry name" value="S-100_dom"/>
</dbReference>
<feature type="domain" description="EF-hand" evidence="2">
    <location>
        <begin position="130"/>
        <end position="165"/>
    </location>
</feature>
<evidence type="ECO:0000313" key="4">
    <source>
        <dbReference type="Proteomes" id="UP000823561"/>
    </source>
</evidence>
<evidence type="ECO:0000256" key="1">
    <source>
        <dbReference type="ARBA" id="ARBA00007323"/>
    </source>
</evidence>
<dbReference type="PROSITE" id="PS50222">
    <property type="entry name" value="EF_HAND_2"/>
    <property type="match status" value="1"/>
</dbReference>
<protein>
    <recommendedName>
        <fullName evidence="2">EF-hand domain-containing protein</fullName>
    </recommendedName>
</protein>
<dbReference type="SMART" id="SM00054">
    <property type="entry name" value="EFh"/>
    <property type="match status" value="1"/>
</dbReference>
<dbReference type="InterPro" id="IPR013787">
    <property type="entry name" value="S100_Ca-bd_sub"/>
</dbReference>
<dbReference type="Pfam" id="PF01023">
    <property type="entry name" value="S_100"/>
    <property type="match status" value="1"/>
</dbReference>
<gene>
    <name evidence="3" type="ORF">AALO_G00271780</name>
</gene>
<dbReference type="GO" id="GO:0048306">
    <property type="term" value="F:calcium-dependent protein binding"/>
    <property type="evidence" value="ECO:0007669"/>
    <property type="project" value="TreeGrafter"/>
</dbReference>
<dbReference type="AlphaFoldDB" id="A0AAV6FNL1"/>
<evidence type="ECO:0000259" key="2">
    <source>
        <dbReference type="PROSITE" id="PS50222"/>
    </source>
</evidence>
<reference evidence="3" key="1">
    <citation type="submission" date="2020-10" db="EMBL/GenBank/DDBJ databases">
        <title>Chromosome-scale genome assembly of the Allis shad, Alosa alosa.</title>
        <authorList>
            <person name="Margot Z."/>
            <person name="Christophe K."/>
            <person name="Cabau C."/>
            <person name="Louis A."/>
            <person name="Berthelot C."/>
            <person name="Parey E."/>
            <person name="Roest Crollius H."/>
            <person name="Montfort J."/>
            <person name="Robinson-Rechavi M."/>
            <person name="Bucao C."/>
            <person name="Bouchez O."/>
            <person name="Gislard M."/>
            <person name="Lluch J."/>
            <person name="Milhes M."/>
            <person name="Lampietro C."/>
            <person name="Lopez Roques C."/>
            <person name="Donnadieu C."/>
            <person name="Braasch I."/>
            <person name="Desvignes T."/>
            <person name="Postlethwait J."/>
            <person name="Bobe J."/>
            <person name="Guiguen Y."/>
        </authorList>
    </citation>
    <scope>NUCLEOTIDE SEQUENCE</scope>
    <source>
        <strain evidence="3">M-15738</strain>
        <tissue evidence="3">Blood</tissue>
    </source>
</reference>
<comment type="caution">
    <text evidence="3">The sequence shown here is derived from an EMBL/GenBank/DDBJ whole genome shotgun (WGS) entry which is preliminary data.</text>
</comment>
<comment type="similarity">
    <text evidence="1">Belongs to the S-100 family.</text>
</comment>
<accession>A0AAV6FNL1</accession>
<name>A0AAV6FNL1_9TELE</name>
<dbReference type="Proteomes" id="UP000823561">
    <property type="component" value="Chromosome 21"/>
</dbReference>
<keyword evidence="4" id="KW-1185">Reference proteome</keyword>
<dbReference type="PANTHER" id="PTHR11639:SF134">
    <property type="entry name" value="PROTEIN S100-A1-RELATED"/>
    <property type="match status" value="1"/>
</dbReference>
<dbReference type="CDD" id="cd00213">
    <property type="entry name" value="S-100"/>
    <property type="match status" value="1"/>
</dbReference>
<dbReference type="EMBL" id="JADWDJ010000021">
    <property type="protein sequence ID" value="KAG5264069.1"/>
    <property type="molecule type" value="Genomic_DNA"/>
</dbReference>
<organism evidence="3 4">
    <name type="scientific">Alosa alosa</name>
    <name type="common">allis shad</name>
    <dbReference type="NCBI Taxonomy" id="278164"/>
    <lineage>
        <taxon>Eukaryota</taxon>
        <taxon>Metazoa</taxon>
        <taxon>Chordata</taxon>
        <taxon>Craniata</taxon>
        <taxon>Vertebrata</taxon>
        <taxon>Euteleostomi</taxon>
        <taxon>Actinopterygii</taxon>
        <taxon>Neopterygii</taxon>
        <taxon>Teleostei</taxon>
        <taxon>Clupei</taxon>
        <taxon>Clupeiformes</taxon>
        <taxon>Clupeoidei</taxon>
        <taxon>Clupeidae</taxon>
        <taxon>Alosa</taxon>
    </lineage>
</organism>
<dbReference type="SUPFAM" id="SSF47473">
    <property type="entry name" value="EF-hand"/>
    <property type="match status" value="1"/>
</dbReference>
<proteinExistence type="inferred from homology"/>
<dbReference type="GO" id="GO:0046914">
    <property type="term" value="F:transition metal ion binding"/>
    <property type="evidence" value="ECO:0007669"/>
    <property type="project" value="InterPro"/>
</dbReference>
<dbReference type="GO" id="GO:0005509">
    <property type="term" value="F:calcium ion binding"/>
    <property type="evidence" value="ECO:0007669"/>
    <property type="project" value="InterPro"/>
</dbReference>
<sequence>MATEKCYTHGECQCTGYFGSQTSRCVNDNVYVEGRIKRACYEEGVAGWLAGWYKRCSISLQWHNYCSPALPYHRNQILITAVVVMSQLKQAMVGLISVFHEHAGQDQLLNKAELKGLLQKEFGDDLGSAKDPNSVDKLFNMLDQDGSGSADFTEFVTMVASITALTNEMLFNEKK</sequence>
<dbReference type="InterPro" id="IPR011992">
    <property type="entry name" value="EF-hand-dom_pair"/>
</dbReference>
<dbReference type="InterPro" id="IPR002048">
    <property type="entry name" value="EF_hand_dom"/>
</dbReference>